<protein>
    <submittedName>
        <fullName evidence="1">Uncharacterized protein</fullName>
    </submittedName>
</protein>
<organism evidence="1 2">
    <name type="scientific">Canis lupus dingo</name>
    <name type="common">dingo</name>
    <dbReference type="NCBI Taxonomy" id="286419"/>
    <lineage>
        <taxon>Eukaryota</taxon>
        <taxon>Metazoa</taxon>
        <taxon>Chordata</taxon>
        <taxon>Craniata</taxon>
        <taxon>Vertebrata</taxon>
        <taxon>Euteleostomi</taxon>
        <taxon>Mammalia</taxon>
        <taxon>Eutheria</taxon>
        <taxon>Laurasiatheria</taxon>
        <taxon>Carnivora</taxon>
        <taxon>Caniformia</taxon>
        <taxon>Canidae</taxon>
        <taxon>Canis</taxon>
    </lineage>
</organism>
<dbReference type="Ensembl" id="ENSCAFT00020030653.1">
    <property type="protein sequence ID" value="ENSCAFP00020026535.1"/>
    <property type="gene ID" value="ENSCAFG00020020857.1"/>
</dbReference>
<proteinExistence type="predicted"/>
<dbReference type="AlphaFoldDB" id="A0A8C0L860"/>
<reference evidence="1" key="2">
    <citation type="submission" date="2025-09" db="UniProtKB">
        <authorList>
            <consortium name="Ensembl"/>
        </authorList>
    </citation>
    <scope>IDENTIFICATION</scope>
</reference>
<reference evidence="1" key="1">
    <citation type="submission" date="2025-08" db="UniProtKB">
        <authorList>
            <consortium name="Ensembl"/>
        </authorList>
    </citation>
    <scope>IDENTIFICATION</scope>
</reference>
<sequence>MKSAEQAPEKILQENVKCGVKQIMEEAVTRKFVHEDSSHIISFCGESVACGLESGFFLYGLT</sequence>
<evidence type="ECO:0000313" key="2">
    <source>
        <dbReference type="Proteomes" id="UP000694391"/>
    </source>
</evidence>
<dbReference type="GeneTree" id="ENSGT00950000183642"/>
<accession>A0A8C0L860</accession>
<dbReference type="Gene3D" id="1.20.58.900">
    <property type="match status" value="1"/>
</dbReference>
<keyword evidence="2" id="KW-1185">Reference proteome</keyword>
<evidence type="ECO:0000313" key="1">
    <source>
        <dbReference type="Ensembl" id="ENSCAFP00020026535.1"/>
    </source>
</evidence>
<dbReference type="InterPro" id="IPR037213">
    <property type="entry name" value="Run_dom_sf"/>
</dbReference>
<name>A0A8C0L860_CANLU</name>
<dbReference type="Proteomes" id="UP000694391">
    <property type="component" value="Unplaced"/>
</dbReference>